<evidence type="ECO:0000256" key="2">
    <source>
        <dbReference type="SAM" id="MobiDB-lite"/>
    </source>
</evidence>
<dbReference type="Proteomes" id="UP000558284">
    <property type="component" value="Unassembled WGS sequence"/>
</dbReference>
<evidence type="ECO:0000313" key="3">
    <source>
        <dbReference type="EMBL" id="MBA1143904.1"/>
    </source>
</evidence>
<accession>A0A838BEF2</accession>
<name>A0A838BEF2_9HYPH</name>
<gene>
    <name evidence="3" type="ORF">H0241_27205</name>
</gene>
<dbReference type="RefSeq" id="WP_155936644.1">
    <property type="nucleotide sequence ID" value="NZ_JACDTY010000017.1"/>
</dbReference>
<sequence>MATPADHSNVSSAGVPTLGDIAVRNNGAESALGARLASVDIYTIGALLHSLNLKFRESARLDRQAARDCDIAAQDAAAQALRAAGVFQLVGTVLTSAFAIAGAGASLKGAIKAQVSFQQQLGGSTALNKTNSQANSGESLNVTGSPRGDVRSIQKAQQGAQATTMMWSGAATGITEVGKIGGAGLNMGATIEQEKKARLEAEATEMRSNADAQSEFKSAYEKMIQDVLETLSEVRRAEAETNSKIVSIG</sequence>
<keyword evidence="4" id="KW-1185">Reference proteome</keyword>
<reference evidence="3 4" key="1">
    <citation type="submission" date="2020-07" db="EMBL/GenBank/DDBJ databases">
        <title>Definition of the novel symbiovar canariense within Mesorhizobium novociceri, a new species of genus Mesorhizobium nodulating Cicer canariense in the Caldera de Taburiente National Park (La Palma, Canary Islands).</title>
        <authorList>
            <person name="Leon-Barrios M."/>
            <person name="Perez-Yepez J."/>
            <person name="Flores-Felix J.D."/>
            <person name="Ramirez-Baena M.H."/>
            <person name="Pulido-Suarez L."/>
            <person name="Igual J.M."/>
            <person name="Velazquez E."/>
            <person name="Peix A."/>
        </authorList>
    </citation>
    <scope>NUCLEOTIDE SEQUENCE [LARGE SCALE GENOMIC DNA]</scope>
    <source>
        <strain evidence="3 4">CCANP35</strain>
    </source>
</reference>
<dbReference type="EMBL" id="JACDTY010000017">
    <property type="protein sequence ID" value="MBA1143904.1"/>
    <property type="molecule type" value="Genomic_DNA"/>
</dbReference>
<comment type="caution">
    <text evidence="3">The sequence shown here is derived from an EMBL/GenBank/DDBJ whole genome shotgun (WGS) entry which is preliminary data.</text>
</comment>
<proteinExistence type="predicted"/>
<organism evidence="3 4">
    <name type="scientific">Mesorhizobium neociceri</name>
    <dbReference type="NCBI Taxonomy" id="1307853"/>
    <lineage>
        <taxon>Bacteria</taxon>
        <taxon>Pseudomonadati</taxon>
        <taxon>Pseudomonadota</taxon>
        <taxon>Alphaproteobacteria</taxon>
        <taxon>Hyphomicrobiales</taxon>
        <taxon>Phyllobacteriaceae</taxon>
        <taxon>Mesorhizobium</taxon>
    </lineage>
</organism>
<dbReference type="AlphaFoldDB" id="A0A838BEF2"/>
<keyword evidence="1" id="KW-0175">Coiled coil</keyword>
<evidence type="ECO:0000256" key="1">
    <source>
        <dbReference type="SAM" id="Coils"/>
    </source>
</evidence>
<feature type="region of interest" description="Disordered" evidence="2">
    <location>
        <begin position="128"/>
        <end position="148"/>
    </location>
</feature>
<feature type="coiled-coil region" evidence="1">
    <location>
        <begin position="189"/>
        <end position="240"/>
    </location>
</feature>
<feature type="compositionally biased region" description="Polar residues" evidence="2">
    <location>
        <begin position="128"/>
        <end position="144"/>
    </location>
</feature>
<protein>
    <submittedName>
        <fullName evidence="3">Uncharacterized protein</fullName>
    </submittedName>
</protein>
<evidence type="ECO:0000313" key="4">
    <source>
        <dbReference type="Proteomes" id="UP000558284"/>
    </source>
</evidence>